<dbReference type="InterPro" id="IPR036034">
    <property type="entry name" value="PDZ_sf"/>
</dbReference>
<evidence type="ECO:0000259" key="3">
    <source>
        <dbReference type="PROSITE" id="PS50106"/>
    </source>
</evidence>
<feature type="region of interest" description="Disordered" evidence="2">
    <location>
        <begin position="677"/>
        <end position="733"/>
    </location>
</feature>
<evidence type="ECO:0000313" key="4">
    <source>
        <dbReference type="EMBL" id="EKX46596.1"/>
    </source>
</evidence>
<gene>
    <name evidence="4" type="ORF">GUITHDRAFT_107382</name>
</gene>
<dbReference type="GeneID" id="17303400"/>
<dbReference type="Proteomes" id="UP000011087">
    <property type="component" value="Unassembled WGS sequence"/>
</dbReference>
<dbReference type="InterPro" id="IPR001478">
    <property type="entry name" value="PDZ"/>
</dbReference>
<evidence type="ECO:0000313" key="6">
    <source>
        <dbReference type="Proteomes" id="UP000011087"/>
    </source>
</evidence>
<evidence type="ECO:0000256" key="2">
    <source>
        <dbReference type="SAM" id="MobiDB-lite"/>
    </source>
</evidence>
<dbReference type="PaxDb" id="55529-EKX46596"/>
<dbReference type="RefSeq" id="XP_005833576.1">
    <property type="nucleotide sequence ID" value="XM_005833519.1"/>
</dbReference>
<organism evidence="4">
    <name type="scientific">Guillardia theta (strain CCMP2712)</name>
    <name type="common">Cryptophyte</name>
    <dbReference type="NCBI Taxonomy" id="905079"/>
    <lineage>
        <taxon>Eukaryota</taxon>
        <taxon>Cryptophyceae</taxon>
        <taxon>Pyrenomonadales</taxon>
        <taxon>Geminigeraceae</taxon>
        <taxon>Guillardia</taxon>
    </lineage>
</organism>
<proteinExistence type="predicted"/>
<keyword evidence="1" id="KW-0175">Coiled coil</keyword>
<feature type="region of interest" description="Disordered" evidence="2">
    <location>
        <begin position="269"/>
        <end position="295"/>
    </location>
</feature>
<dbReference type="PROSITE" id="PS50106">
    <property type="entry name" value="PDZ"/>
    <property type="match status" value="1"/>
</dbReference>
<dbReference type="AlphaFoldDB" id="L1JDK3"/>
<dbReference type="SMART" id="SM00228">
    <property type="entry name" value="PDZ"/>
    <property type="match status" value="1"/>
</dbReference>
<sequence length="814" mass="91212">MEVKDSAMKEGFSKDTIENSLFSFNARLSKSQQNVLFDILASTAAMFAPIPAKVETLTIVTEDNSGIDMQIRNYVSDVINQKNFPAKQLKFLNLISRDDAFSVNPKSFHILAVDGSENQLYNNEVDQDFRMVLHRIFMRTGRIPLIAIYNDPMAIQGRILSAEYTQLSEYGFMMPYVSNCFSYNHTPNEEQFDWLSIKLAYALNPNSTNEAALLSFITGNPNLASIKTILDYIEQMQRNRKKQKLHLMCAAEVHDAPIEHKYLQESKELKNDDSNSFESPSNWEIPVNGSDKASANRHDNVELSDLNGAEKNLFTRPIEVPDTNKNSYQNAWTYLERLKGEHEAAIQSEAMKSTFSGEDLIEKAKRLNERAEQEKNELIRRLKMRDEEKSETEENQTLVASKVDESQTLIAHEIPRSGKESAVLTGTDSLGGSDVGYHHESKKTVENSPEIASDYSLIEENLSHANRNHIAPSAETRNDIVDKVEANTHAAPEEIPVQKDNPASKVPEIIEEIKPVKEELHRLNSNGTSQDSNVRIPRVLPIRPSTDFAGHDVHRQEKNGHADNLVQAELEGHSNLRDHRANVEHCGVGVMLGLEKKTGKILVSNVEAGSSAAKCGIQVGSVVMTIDGARVQGMKVTEVNEMLLGAAHTAVVIGLQDKRYGPEVRDFAVIRQAPRPHVPTEKKVRSSTENIAYRSQSSSDLSTTSTEGRSSRQDLDGEPWPVQQQSDRSYKSDNQLKDRLFSDYENGGLQPQGVSRRGGSEIRVLSPDQISRVAIPSPTSMSDKKQNQDFDAWLHHLEQHMVRGKSRNLNQSFS</sequence>
<reference evidence="6" key="2">
    <citation type="submission" date="2012-11" db="EMBL/GenBank/DDBJ databases">
        <authorList>
            <person name="Kuo A."/>
            <person name="Curtis B.A."/>
            <person name="Tanifuji G."/>
            <person name="Burki F."/>
            <person name="Gruber A."/>
            <person name="Irimia M."/>
            <person name="Maruyama S."/>
            <person name="Arias M.C."/>
            <person name="Ball S.G."/>
            <person name="Gile G.H."/>
            <person name="Hirakawa Y."/>
            <person name="Hopkins J.F."/>
            <person name="Rensing S.A."/>
            <person name="Schmutz J."/>
            <person name="Symeonidi A."/>
            <person name="Elias M."/>
            <person name="Eveleigh R.J."/>
            <person name="Herman E.K."/>
            <person name="Klute M.J."/>
            <person name="Nakayama T."/>
            <person name="Obornik M."/>
            <person name="Reyes-Prieto A."/>
            <person name="Armbrust E.V."/>
            <person name="Aves S.J."/>
            <person name="Beiko R.G."/>
            <person name="Coutinho P."/>
            <person name="Dacks J.B."/>
            <person name="Durnford D.G."/>
            <person name="Fast N.M."/>
            <person name="Green B.R."/>
            <person name="Grisdale C."/>
            <person name="Hempe F."/>
            <person name="Henrissat B."/>
            <person name="Hoppner M.P."/>
            <person name="Ishida K.-I."/>
            <person name="Kim E."/>
            <person name="Koreny L."/>
            <person name="Kroth P.G."/>
            <person name="Liu Y."/>
            <person name="Malik S.-B."/>
            <person name="Maier U.G."/>
            <person name="McRose D."/>
            <person name="Mock T."/>
            <person name="Neilson J.A."/>
            <person name="Onodera N.T."/>
            <person name="Poole A.M."/>
            <person name="Pritham E.J."/>
            <person name="Richards T.A."/>
            <person name="Rocap G."/>
            <person name="Roy S.W."/>
            <person name="Sarai C."/>
            <person name="Schaack S."/>
            <person name="Shirato S."/>
            <person name="Slamovits C.H."/>
            <person name="Spencer D.F."/>
            <person name="Suzuki S."/>
            <person name="Worden A.Z."/>
            <person name="Zauner S."/>
            <person name="Barry K."/>
            <person name="Bell C."/>
            <person name="Bharti A.K."/>
            <person name="Crow J.A."/>
            <person name="Grimwood J."/>
            <person name="Kramer R."/>
            <person name="Lindquist E."/>
            <person name="Lucas S."/>
            <person name="Salamov A."/>
            <person name="McFadden G.I."/>
            <person name="Lane C.E."/>
            <person name="Keeling P.J."/>
            <person name="Gray M.W."/>
            <person name="Grigoriev I.V."/>
            <person name="Archibald J.M."/>
        </authorList>
    </citation>
    <scope>NUCLEOTIDE SEQUENCE</scope>
    <source>
        <strain evidence="6">CCMP2712</strain>
    </source>
</reference>
<feature type="domain" description="PDZ" evidence="3">
    <location>
        <begin position="580"/>
        <end position="658"/>
    </location>
</feature>
<evidence type="ECO:0000313" key="5">
    <source>
        <dbReference type="EnsemblProtists" id="EKX46596"/>
    </source>
</evidence>
<dbReference type="EnsemblProtists" id="EKX46596">
    <property type="protein sequence ID" value="EKX46596"/>
    <property type="gene ID" value="GUITHDRAFT_107382"/>
</dbReference>
<reference evidence="4 6" key="1">
    <citation type="journal article" date="2012" name="Nature">
        <title>Algal genomes reveal evolutionary mosaicism and the fate of nucleomorphs.</title>
        <authorList>
            <consortium name="DOE Joint Genome Institute"/>
            <person name="Curtis B.A."/>
            <person name="Tanifuji G."/>
            <person name="Burki F."/>
            <person name="Gruber A."/>
            <person name="Irimia M."/>
            <person name="Maruyama S."/>
            <person name="Arias M.C."/>
            <person name="Ball S.G."/>
            <person name="Gile G.H."/>
            <person name="Hirakawa Y."/>
            <person name="Hopkins J.F."/>
            <person name="Kuo A."/>
            <person name="Rensing S.A."/>
            <person name="Schmutz J."/>
            <person name="Symeonidi A."/>
            <person name="Elias M."/>
            <person name="Eveleigh R.J."/>
            <person name="Herman E.K."/>
            <person name="Klute M.J."/>
            <person name="Nakayama T."/>
            <person name="Obornik M."/>
            <person name="Reyes-Prieto A."/>
            <person name="Armbrust E.V."/>
            <person name="Aves S.J."/>
            <person name="Beiko R.G."/>
            <person name="Coutinho P."/>
            <person name="Dacks J.B."/>
            <person name="Durnford D.G."/>
            <person name="Fast N.M."/>
            <person name="Green B.R."/>
            <person name="Grisdale C.J."/>
            <person name="Hempel F."/>
            <person name="Henrissat B."/>
            <person name="Hoppner M.P."/>
            <person name="Ishida K."/>
            <person name="Kim E."/>
            <person name="Koreny L."/>
            <person name="Kroth P.G."/>
            <person name="Liu Y."/>
            <person name="Malik S.B."/>
            <person name="Maier U.G."/>
            <person name="McRose D."/>
            <person name="Mock T."/>
            <person name="Neilson J.A."/>
            <person name="Onodera N.T."/>
            <person name="Poole A.M."/>
            <person name="Pritham E.J."/>
            <person name="Richards T.A."/>
            <person name="Rocap G."/>
            <person name="Roy S.W."/>
            <person name="Sarai C."/>
            <person name="Schaack S."/>
            <person name="Shirato S."/>
            <person name="Slamovits C.H."/>
            <person name="Spencer D.F."/>
            <person name="Suzuki S."/>
            <person name="Worden A.Z."/>
            <person name="Zauner S."/>
            <person name="Barry K."/>
            <person name="Bell C."/>
            <person name="Bharti A.K."/>
            <person name="Crow J.A."/>
            <person name="Grimwood J."/>
            <person name="Kramer R."/>
            <person name="Lindquist E."/>
            <person name="Lucas S."/>
            <person name="Salamov A."/>
            <person name="McFadden G.I."/>
            <person name="Lane C.E."/>
            <person name="Keeling P.J."/>
            <person name="Gray M.W."/>
            <person name="Grigoriev I.V."/>
            <person name="Archibald J.M."/>
        </authorList>
    </citation>
    <scope>NUCLEOTIDE SEQUENCE</scope>
    <source>
        <strain evidence="4 6">CCMP2712</strain>
    </source>
</reference>
<accession>L1JDK3</accession>
<dbReference type="SUPFAM" id="SSF50156">
    <property type="entry name" value="PDZ domain-like"/>
    <property type="match status" value="1"/>
</dbReference>
<dbReference type="OrthoDB" id="44841at2759"/>
<dbReference type="Gene3D" id="2.30.42.10">
    <property type="match status" value="1"/>
</dbReference>
<dbReference type="HOGENOM" id="CLU_346989_0_0_1"/>
<dbReference type="EMBL" id="JH992993">
    <property type="protein sequence ID" value="EKX46596.1"/>
    <property type="molecule type" value="Genomic_DNA"/>
</dbReference>
<dbReference type="Pfam" id="PF17820">
    <property type="entry name" value="PDZ_6"/>
    <property type="match status" value="1"/>
</dbReference>
<name>L1JDK3_GUITC</name>
<dbReference type="InterPro" id="IPR041489">
    <property type="entry name" value="PDZ_6"/>
</dbReference>
<keyword evidence="6" id="KW-1185">Reference proteome</keyword>
<evidence type="ECO:0000256" key="1">
    <source>
        <dbReference type="SAM" id="Coils"/>
    </source>
</evidence>
<dbReference type="KEGG" id="gtt:GUITHDRAFT_107382"/>
<feature type="compositionally biased region" description="Low complexity" evidence="2">
    <location>
        <begin position="695"/>
        <end position="706"/>
    </location>
</feature>
<feature type="coiled-coil region" evidence="1">
    <location>
        <begin position="357"/>
        <end position="395"/>
    </location>
</feature>
<reference evidence="5" key="3">
    <citation type="submission" date="2015-06" db="UniProtKB">
        <authorList>
            <consortium name="EnsemblProtists"/>
        </authorList>
    </citation>
    <scope>IDENTIFICATION</scope>
</reference>
<protein>
    <recommendedName>
        <fullName evidence="3">PDZ domain-containing protein</fullName>
    </recommendedName>
</protein>